<keyword evidence="4" id="KW-1185">Reference proteome</keyword>
<evidence type="ECO:0000313" key="3">
    <source>
        <dbReference type="EMBL" id="MDT0430813.1"/>
    </source>
</evidence>
<evidence type="ECO:0000259" key="2">
    <source>
        <dbReference type="Pfam" id="PF00582"/>
    </source>
</evidence>
<accession>A0ABU2RTC6</accession>
<dbReference type="Pfam" id="PF00582">
    <property type="entry name" value="Usp"/>
    <property type="match status" value="2"/>
</dbReference>
<feature type="domain" description="UspA" evidence="2">
    <location>
        <begin position="151"/>
        <end position="288"/>
    </location>
</feature>
<dbReference type="Proteomes" id="UP001183777">
    <property type="component" value="Unassembled WGS sequence"/>
</dbReference>
<name>A0ABU2RTC6_9ACTN</name>
<dbReference type="InterPro" id="IPR006015">
    <property type="entry name" value="Universal_stress_UspA"/>
</dbReference>
<dbReference type="InterPro" id="IPR006016">
    <property type="entry name" value="UspA"/>
</dbReference>
<dbReference type="RefSeq" id="WP_200697254.1">
    <property type="nucleotide sequence ID" value="NZ_JAVREX010000012.1"/>
</dbReference>
<evidence type="ECO:0000256" key="1">
    <source>
        <dbReference type="ARBA" id="ARBA00008791"/>
    </source>
</evidence>
<comment type="similarity">
    <text evidence="1">Belongs to the universal stress protein A family.</text>
</comment>
<proteinExistence type="inferred from homology"/>
<feature type="domain" description="UspA" evidence="2">
    <location>
        <begin position="4"/>
        <end position="136"/>
    </location>
</feature>
<dbReference type="EMBL" id="JAVREX010000012">
    <property type="protein sequence ID" value="MDT0430813.1"/>
    <property type="molecule type" value="Genomic_DNA"/>
</dbReference>
<gene>
    <name evidence="3" type="ORF">RM649_24610</name>
</gene>
<dbReference type="Gene3D" id="3.40.50.620">
    <property type="entry name" value="HUPs"/>
    <property type="match status" value="2"/>
</dbReference>
<dbReference type="SUPFAM" id="SSF52402">
    <property type="entry name" value="Adenine nucleotide alpha hydrolases-like"/>
    <property type="match status" value="2"/>
</dbReference>
<organism evidence="3 4">
    <name type="scientific">Streptomyces salyersiae</name>
    <dbReference type="NCBI Taxonomy" id="3075530"/>
    <lineage>
        <taxon>Bacteria</taxon>
        <taxon>Bacillati</taxon>
        <taxon>Actinomycetota</taxon>
        <taxon>Actinomycetes</taxon>
        <taxon>Kitasatosporales</taxon>
        <taxon>Streptomycetaceae</taxon>
        <taxon>Streptomyces</taxon>
    </lineage>
</organism>
<sequence length="290" mass="30695">MPVTITVGLDGTGHSVAAADWAAHEAARRGAALRLVHAWAWRAGDTSYVGDRDAEERMVRAVLGDVESRVTAAHPSLDVSTEVVVGDPVPTLVDEAARAGMLVLGSRGYGTLAGYLIGSVSLHVLRRTTRPVVMVRETHPDAPAPRPSGDVVVGVQDAETAGGPVLDFAFGAAAERGVPLRAVYAWEVPPVLMWSPGSMWVAEQQGGLEPVHRQILADALKPWREKYPRVEVVEQVGTGPASEVLLSRTEGAQLLVVGRRTHEPGVRRLGSVTHAALHHAPCAVAVVPHA</sequence>
<evidence type="ECO:0000313" key="4">
    <source>
        <dbReference type="Proteomes" id="UP001183777"/>
    </source>
</evidence>
<dbReference type="PRINTS" id="PR01438">
    <property type="entry name" value="UNVRSLSTRESS"/>
</dbReference>
<comment type="caution">
    <text evidence="3">The sequence shown here is derived from an EMBL/GenBank/DDBJ whole genome shotgun (WGS) entry which is preliminary data.</text>
</comment>
<dbReference type="InterPro" id="IPR014729">
    <property type="entry name" value="Rossmann-like_a/b/a_fold"/>
</dbReference>
<protein>
    <submittedName>
        <fullName evidence="3">Universal stress protein</fullName>
    </submittedName>
</protein>
<reference evidence="4" key="1">
    <citation type="submission" date="2023-07" db="EMBL/GenBank/DDBJ databases">
        <title>30 novel species of actinomycetes from the DSMZ collection.</title>
        <authorList>
            <person name="Nouioui I."/>
        </authorList>
    </citation>
    <scope>NUCLEOTIDE SEQUENCE [LARGE SCALE GENOMIC DNA]</scope>
    <source>
        <strain evidence="4">DSM 41770</strain>
    </source>
</reference>
<dbReference type="PANTHER" id="PTHR46553:SF3">
    <property type="entry name" value="ADENINE NUCLEOTIDE ALPHA HYDROLASES-LIKE SUPERFAMILY PROTEIN"/>
    <property type="match status" value="1"/>
</dbReference>
<dbReference type="PANTHER" id="PTHR46553">
    <property type="entry name" value="ADENINE NUCLEOTIDE ALPHA HYDROLASES-LIKE SUPERFAMILY PROTEIN"/>
    <property type="match status" value="1"/>
</dbReference>